<feature type="transmembrane region" description="Helical" evidence="2">
    <location>
        <begin position="12"/>
        <end position="31"/>
    </location>
</feature>
<protein>
    <recommendedName>
        <fullName evidence="5">SMP-30/Gluconolactonase/LRE-like region domain-containing protein</fullName>
    </recommendedName>
</protein>
<reference evidence="3 4" key="1">
    <citation type="journal article" date="2017" name="Water Res.">
        <title>Discovery and metagenomic analysis of an anammox bacterial enrichment related to Candidatus "Brocadia caroliniensis" in a full-scale glycerol-fed nitritation-denitritation separate centrate treatment process.</title>
        <authorList>
            <person name="Park H."/>
            <person name="Brotto A.C."/>
            <person name="van Loosdrecht M.C."/>
            <person name="Chandran K."/>
        </authorList>
    </citation>
    <scope>NUCLEOTIDE SEQUENCE [LARGE SCALE GENOMIC DNA]</scope>
    <source>
        <strain evidence="3">26THWARD</strain>
    </source>
</reference>
<proteinExistence type="predicted"/>
<dbReference type="Proteomes" id="UP000189681">
    <property type="component" value="Unassembled WGS sequence"/>
</dbReference>
<organism evidence="3 4">
    <name type="scientific">Candidatus Brocadia carolinensis</name>
    <dbReference type="NCBI Taxonomy" id="1004156"/>
    <lineage>
        <taxon>Bacteria</taxon>
        <taxon>Pseudomonadati</taxon>
        <taxon>Planctomycetota</taxon>
        <taxon>Candidatus Brocadiia</taxon>
        <taxon>Candidatus Brocadiales</taxon>
        <taxon>Candidatus Brocadiaceae</taxon>
        <taxon>Candidatus Brocadia</taxon>
    </lineage>
</organism>
<dbReference type="Gene3D" id="2.130.10.10">
    <property type="entry name" value="YVTN repeat-like/Quinoprotein amine dehydrogenase"/>
    <property type="match status" value="1"/>
</dbReference>
<keyword evidence="2" id="KW-0812">Transmembrane</keyword>
<feature type="region of interest" description="Disordered" evidence="1">
    <location>
        <begin position="39"/>
        <end position="88"/>
    </location>
</feature>
<evidence type="ECO:0000256" key="2">
    <source>
        <dbReference type="SAM" id="Phobius"/>
    </source>
</evidence>
<dbReference type="STRING" id="1004156.AYP45_07025"/>
<evidence type="ECO:0000313" key="3">
    <source>
        <dbReference type="EMBL" id="OOP56764.1"/>
    </source>
</evidence>
<dbReference type="InterPro" id="IPR015943">
    <property type="entry name" value="WD40/YVTN_repeat-like_dom_sf"/>
</dbReference>
<gene>
    <name evidence="3" type="ORF">AYP45_07025</name>
</gene>
<evidence type="ECO:0000256" key="1">
    <source>
        <dbReference type="SAM" id="MobiDB-lite"/>
    </source>
</evidence>
<name>A0A1V4AUF9_9BACT</name>
<accession>A0A1V4AUF9</accession>
<sequence>MKQGFQRQSCKAYTIVFFWGAFISIFVLSGITCTAKKADKTAPASDNQVPTEMSGEGAVEPAQPTRQSHGTTTVTRSAPTKQPKDSIDISSDVKSIEGIAWQGDYLWVLDDERKIIDRFDTTLEELSPDPKYSIDLAQPSGGGLKKFKGMAFDKGAEVLWVAAEETNINTKKMVPLLIMIDPTKGQTIKTVEMDTPADKGFISVEGITWDGKYLLVAIYAGFSSSFNWIDPMTGKIKRSIFADCNPRGIATDGDYLWSICYNKKRFPSRIDQRKIEDEEHEMLRSREFIKDLPEAESIGLVFNGTDLWYADKIAEKVNRVILPFTKQKPVVPPVKTK</sequence>
<dbReference type="EMBL" id="AYTS01000061">
    <property type="protein sequence ID" value="OOP56764.1"/>
    <property type="molecule type" value="Genomic_DNA"/>
</dbReference>
<dbReference type="SUPFAM" id="SSF63825">
    <property type="entry name" value="YWTD domain"/>
    <property type="match status" value="1"/>
</dbReference>
<feature type="compositionally biased region" description="Polar residues" evidence="1">
    <location>
        <begin position="64"/>
        <end position="80"/>
    </location>
</feature>
<keyword evidence="2" id="KW-0472">Membrane</keyword>
<dbReference type="AlphaFoldDB" id="A0A1V4AUF9"/>
<keyword evidence="2" id="KW-1133">Transmembrane helix</keyword>
<evidence type="ECO:0000313" key="4">
    <source>
        <dbReference type="Proteomes" id="UP000189681"/>
    </source>
</evidence>
<comment type="caution">
    <text evidence="3">The sequence shown here is derived from an EMBL/GenBank/DDBJ whole genome shotgun (WGS) entry which is preliminary data.</text>
</comment>
<evidence type="ECO:0008006" key="5">
    <source>
        <dbReference type="Google" id="ProtNLM"/>
    </source>
</evidence>